<dbReference type="InterPro" id="IPR057326">
    <property type="entry name" value="KR_dom"/>
</dbReference>
<sequence length="249" mass="26527">MRFTDKTVLITGGSSGIGFSVAKRITDEGGNVVITGRNENNLHSAVKSLGKKSSYVVSDASNLSALDTLYSYIKREIGTLDGLFANAGIAIMKPIDAVTEEDFDRLMNINVKGVFFTLQKAIPLLADGASIVLNASVAGSRGSPISSVYSATKAAVRSMARTFAATLVDKKIRVNAVSPGPIETPLWYKEKDMPTDMLPQLIENITQANPMKRFGTPDEVAAVVAFLLAPESSYVTGCELFVDGGLTQL</sequence>
<comment type="similarity">
    <text evidence="1">Belongs to the short-chain dehydrogenases/reductases (SDR) family.</text>
</comment>
<protein>
    <submittedName>
        <fullName evidence="4">Uncharacterized oxidoreductase YkvO</fullName>
        <ecNumber evidence="4">1.-.-.-</ecNumber>
    </submittedName>
</protein>
<dbReference type="GO" id="GO:0016616">
    <property type="term" value="F:oxidoreductase activity, acting on the CH-OH group of donors, NAD or NADP as acceptor"/>
    <property type="evidence" value="ECO:0007669"/>
    <property type="project" value="TreeGrafter"/>
</dbReference>
<dbReference type="PANTHER" id="PTHR42760">
    <property type="entry name" value="SHORT-CHAIN DEHYDROGENASES/REDUCTASES FAMILY MEMBER"/>
    <property type="match status" value="1"/>
</dbReference>
<dbReference type="HOGENOM" id="CLU_010194_1_0_6"/>
<dbReference type="KEGG" id="lfa:LFA_1575"/>
<evidence type="ECO:0000313" key="5">
    <source>
        <dbReference type="Proteomes" id="UP000032430"/>
    </source>
</evidence>
<dbReference type="GO" id="GO:0048038">
    <property type="term" value="F:quinone binding"/>
    <property type="evidence" value="ECO:0007669"/>
    <property type="project" value="TreeGrafter"/>
</dbReference>
<dbReference type="EMBL" id="LN614827">
    <property type="protein sequence ID" value="CEG56985.1"/>
    <property type="molecule type" value="Genomic_DNA"/>
</dbReference>
<dbReference type="PROSITE" id="PS00061">
    <property type="entry name" value="ADH_SHORT"/>
    <property type="match status" value="1"/>
</dbReference>
<gene>
    <name evidence="4" type="primary">ykvO</name>
    <name evidence="4" type="ORF">LFA_1575</name>
</gene>
<dbReference type="GO" id="GO:0006633">
    <property type="term" value="P:fatty acid biosynthetic process"/>
    <property type="evidence" value="ECO:0007669"/>
    <property type="project" value="TreeGrafter"/>
</dbReference>
<dbReference type="Gene3D" id="3.40.50.720">
    <property type="entry name" value="NAD(P)-binding Rossmann-like Domain"/>
    <property type="match status" value="1"/>
</dbReference>
<dbReference type="PANTHER" id="PTHR42760:SF133">
    <property type="entry name" value="3-OXOACYL-[ACYL-CARRIER-PROTEIN] REDUCTASE"/>
    <property type="match status" value="1"/>
</dbReference>
<reference evidence="5" key="1">
    <citation type="submission" date="2014-09" db="EMBL/GenBank/DDBJ databases">
        <authorList>
            <person name="Gomez-Valero L."/>
        </authorList>
    </citation>
    <scope>NUCLEOTIDE SEQUENCE [LARGE SCALE GENOMIC DNA]</scope>
    <source>
        <strain evidence="5">ATCC700992</strain>
    </source>
</reference>
<feature type="domain" description="Ketoreductase" evidence="3">
    <location>
        <begin position="6"/>
        <end position="190"/>
    </location>
</feature>
<accession>A0A098G651</accession>
<evidence type="ECO:0000256" key="1">
    <source>
        <dbReference type="ARBA" id="ARBA00006484"/>
    </source>
</evidence>
<evidence type="ECO:0000259" key="3">
    <source>
        <dbReference type="SMART" id="SM00822"/>
    </source>
</evidence>
<dbReference type="SUPFAM" id="SSF51735">
    <property type="entry name" value="NAD(P)-binding Rossmann-fold domains"/>
    <property type="match status" value="1"/>
</dbReference>
<dbReference type="FunFam" id="3.40.50.720:FF:000084">
    <property type="entry name" value="Short-chain dehydrogenase reductase"/>
    <property type="match status" value="1"/>
</dbReference>
<dbReference type="Proteomes" id="UP000032430">
    <property type="component" value="Chromosome I"/>
</dbReference>
<organism evidence="4 5">
    <name type="scientific">Legionella fallonii LLAP-10</name>
    <dbReference type="NCBI Taxonomy" id="1212491"/>
    <lineage>
        <taxon>Bacteria</taxon>
        <taxon>Pseudomonadati</taxon>
        <taxon>Pseudomonadota</taxon>
        <taxon>Gammaproteobacteria</taxon>
        <taxon>Legionellales</taxon>
        <taxon>Legionellaceae</taxon>
        <taxon>Legionella</taxon>
    </lineage>
</organism>
<keyword evidence="5" id="KW-1185">Reference proteome</keyword>
<evidence type="ECO:0000256" key="2">
    <source>
        <dbReference type="ARBA" id="ARBA00023002"/>
    </source>
</evidence>
<dbReference type="PRINTS" id="PR00081">
    <property type="entry name" value="GDHRDH"/>
</dbReference>
<dbReference type="OrthoDB" id="9787298at2"/>
<dbReference type="InterPro" id="IPR002347">
    <property type="entry name" value="SDR_fam"/>
</dbReference>
<dbReference type="STRING" id="1212491.LFA_1575"/>
<name>A0A098G651_9GAMM</name>
<keyword evidence="2 4" id="KW-0560">Oxidoreductase</keyword>
<dbReference type="InterPro" id="IPR020904">
    <property type="entry name" value="Sc_DH/Rdtase_CS"/>
</dbReference>
<dbReference type="SMART" id="SM00822">
    <property type="entry name" value="PKS_KR"/>
    <property type="match status" value="1"/>
</dbReference>
<dbReference type="InterPro" id="IPR036291">
    <property type="entry name" value="NAD(P)-bd_dom_sf"/>
</dbReference>
<dbReference type="CDD" id="cd05233">
    <property type="entry name" value="SDR_c"/>
    <property type="match status" value="1"/>
</dbReference>
<evidence type="ECO:0000313" key="4">
    <source>
        <dbReference type="EMBL" id="CEG56985.1"/>
    </source>
</evidence>
<dbReference type="AlphaFoldDB" id="A0A098G651"/>
<dbReference type="RefSeq" id="WP_045095557.1">
    <property type="nucleotide sequence ID" value="NZ_LN614827.1"/>
</dbReference>
<proteinExistence type="inferred from homology"/>
<dbReference type="EC" id="1.-.-.-" evidence="4"/>
<dbReference type="Pfam" id="PF13561">
    <property type="entry name" value="adh_short_C2"/>
    <property type="match status" value="1"/>
</dbReference>